<organism evidence="5 6">
    <name type="scientific">Candidatus Muproteobacteria bacterium RBG_16_65_34</name>
    <dbReference type="NCBI Taxonomy" id="1817760"/>
    <lineage>
        <taxon>Bacteria</taxon>
        <taxon>Pseudomonadati</taxon>
        <taxon>Pseudomonadota</taxon>
        <taxon>Candidatus Muproteobacteria</taxon>
    </lineage>
</organism>
<comment type="caution">
    <text evidence="5">The sequence shown here is derived from an EMBL/GenBank/DDBJ whole genome shotgun (WGS) entry which is preliminary data.</text>
</comment>
<protein>
    <recommendedName>
        <fullName evidence="3">Peptidyl-prolyl cis-trans isomerase</fullName>
        <shortName evidence="3">PPIase</shortName>
        <ecNumber evidence="3">5.2.1.8</ecNumber>
    </recommendedName>
</protein>
<keyword evidence="3" id="KW-0732">Signal</keyword>
<feature type="chain" id="PRO_5009363504" description="Peptidyl-prolyl cis-trans isomerase" evidence="3">
    <location>
        <begin position="25"/>
        <end position="196"/>
    </location>
</feature>
<reference evidence="5 6" key="1">
    <citation type="journal article" date="2016" name="Nat. Commun.">
        <title>Thousands of microbial genomes shed light on interconnected biogeochemical processes in an aquifer system.</title>
        <authorList>
            <person name="Anantharaman K."/>
            <person name="Brown C.T."/>
            <person name="Hug L.A."/>
            <person name="Sharon I."/>
            <person name="Castelle C.J."/>
            <person name="Probst A.J."/>
            <person name="Thomas B.C."/>
            <person name="Singh A."/>
            <person name="Wilkins M.J."/>
            <person name="Karaoz U."/>
            <person name="Brodie E.L."/>
            <person name="Williams K.H."/>
            <person name="Hubbard S.S."/>
            <person name="Banfield J.F."/>
        </authorList>
    </citation>
    <scope>NUCLEOTIDE SEQUENCE [LARGE SCALE GENOMIC DNA]</scope>
</reference>
<gene>
    <name evidence="5" type="ORF">A2151_05605</name>
</gene>
<dbReference type="InterPro" id="IPR002130">
    <property type="entry name" value="Cyclophilin-type_PPIase_dom"/>
</dbReference>
<feature type="signal peptide" evidence="3">
    <location>
        <begin position="1"/>
        <end position="24"/>
    </location>
</feature>
<comment type="catalytic activity">
    <reaction evidence="3">
        <text>[protein]-peptidylproline (omega=180) = [protein]-peptidylproline (omega=0)</text>
        <dbReference type="Rhea" id="RHEA:16237"/>
        <dbReference type="Rhea" id="RHEA-COMP:10747"/>
        <dbReference type="Rhea" id="RHEA-COMP:10748"/>
        <dbReference type="ChEBI" id="CHEBI:83833"/>
        <dbReference type="ChEBI" id="CHEBI:83834"/>
        <dbReference type="EC" id="5.2.1.8"/>
    </reaction>
</comment>
<dbReference type="EMBL" id="MFSU01000047">
    <property type="protein sequence ID" value="OGI47761.1"/>
    <property type="molecule type" value="Genomic_DNA"/>
</dbReference>
<dbReference type="EC" id="5.2.1.8" evidence="3"/>
<evidence type="ECO:0000256" key="3">
    <source>
        <dbReference type="RuleBase" id="RU363019"/>
    </source>
</evidence>
<evidence type="ECO:0000256" key="1">
    <source>
        <dbReference type="ARBA" id="ARBA00023110"/>
    </source>
</evidence>
<dbReference type="InterPro" id="IPR044665">
    <property type="entry name" value="E_coli_cyclophilin_A-like"/>
</dbReference>
<sequence length="196" mass="21010">MNRVAQLFLAVSLAALCAGTLAGAPPAKTDNPRARLTTSLGVIEIELDARRAPETVRNFLGHVQSGFYRGTLFHRTIPGFMIQGGGFLPGMKAKPEGAPIRNEADNGLRNLTGTVAMARTPDPHSAAAQFFINTVNNPFLDHRDKSLHGWGYAVFGKVTKGMEVVQKIAAIPAHEVGPHQNVPIADVVITKAELIK</sequence>
<comment type="function">
    <text evidence="3">PPIases accelerate the folding of proteins. It catalyzes the cis-trans isomerization of proline imidic peptide bonds in oligopeptides.</text>
</comment>
<evidence type="ECO:0000259" key="4">
    <source>
        <dbReference type="PROSITE" id="PS50072"/>
    </source>
</evidence>
<dbReference type="Pfam" id="PF00160">
    <property type="entry name" value="Pro_isomerase"/>
    <property type="match status" value="1"/>
</dbReference>
<comment type="similarity">
    <text evidence="3">Belongs to the cyclophilin-type PPIase family.</text>
</comment>
<evidence type="ECO:0000313" key="6">
    <source>
        <dbReference type="Proteomes" id="UP000178885"/>
    </source>
</evidence>
<evidence type="ECO:0000256" key="2">
    <source>
        <dbReference type="ARBA" id="ARBA00023235"/>
    </source>
</evidence>
<dbReference type="CDD" id="cd01920">
    <property type="entry name" value="cyclophilin_EcCYP_like"/>
    <property type="match status" value="1"/>
</dbReference>
<dbReference type="GO" id="GO:0003755">
    <property type="term" value="F:peptidyl-prolyl cis-trans isomerase activity"/>
    <property type="evidence" value="ECO:0007669"/>
    <property type="project" value="UniProtKB-UniRule"/>
</dbReference>
<dbReference type="Gene3D" id="2.40.100.10">
    <property type="entry name" value="Cyclophilin-like"/>
    <property type="match status" value="1"/>
</dbReference>
<proteinExistence type="inferred from homology"/>
<keyword evidence="2 3" id="KW-0413">Isomerase</keyword>
<keyword evidence="1 3" id="KW-0697">Rotamase</keyword>
<dbReference type="AlphaFoldDB" id="A0A1F6TRJ7"/>
<dbReference type="PROSITE" id="PS50072">
    <property type="entry name" value="CSA_PPIASE_2"/>
    <property type="match status" value="1"/>
</dbReference>
<accession>A0A1F6TRJ7</accession>
<name>A0A1F6TRJ7_9PROT</name>
<dbReference type="PANTHER" id="PTHR43246">
    <property type="entry name" value="PEPTIDYL-PROLYL CIS-TRANS ISOMERASE CYP38, CHLOROPLASTIC"/>
    <property type="match status" value="1"/>
</dbReference>
<evidence type="ECO:0000313" key="5">
    <source>
        <dbReference type="EMBL" id="OGI47761.1"/>
    </source>
</evidence>
<feature type="domain" description="PPIase cyclophilin-type" evidence="4">
    <location>
        <begin position="38"/>
        <end position="194"/>
    </location>
</feature>
<dbReference type="SUPFAM" id="SSF50891">
    <property type="entry name" value="Cyclophilin-like"/>
    <property type="match status" value="1"/>
</dbReference>
<dbReference type="PRINTS" id="PR00153">
    <property type="entry name" value="CSAPPISMRASE"/>
</dbReference>
<dbReference type="InterPro" id="IPR029000">
    <property type="entry name" value="Cyclophilin-like_dom_sf"/>
</dbReference>
<dbReference type="STRING" id="1817760.A2151_05605"/>
<dbReference type="Proteomes" id="UP000178885">
    <property type="component" value="Unassembled WGS sequence"/>
</dbReference>